<name>A0A919JVI6_9ACTN</name>
<dbReference type="RefSeq" id="WP_203776049.1">
    <property type="nucleotide sequence ID" value="NZ_BAAAYJ010000066.1"/>
</dbReference>
<organism evidence="2 3">
    <name type="scientific">Actinoplanes nipponensis</name>
    <dbReference type="NCBI Taxonomy" id="135950"/>
    <lineage>
        <taxon>Bacteria</taxon>
        <taxon>Bacillati</taxon>
        <taxon>Actinomycetota</taxon>
        <taxon>Actinomycetes</taxon>
        <taxon>Micromonosporales</taxon>
        <taxon>Micromonosporaceae</taxon>
        <taxon>Actinoplanes</taxon>
    </lineage>
</organism>
<dbReference type="PANTHER" id="PTHR13847">
    <property type="entry name" value="SARCOSINE DEHYDROGENASE-RELATED"/>
    <property type="match status" value="1"/>
</dbReference>
<dbReference type="Proteomes" id="UP000647172">
    <property type="component" value="Unassembled WGS sequence"/>
</dbReference>
<dbReference type="AlphaFoldDB" id="A0A919JVI6"/>
<dbReference type="InterPro" id="IPR036188">
    <property type="entry name" value="FAD/NAD-bd_sf"/>
</dbReference>
<protein>
    <submittedName>
        <fullName evidence="2">FAD-dependent oxidoreductase</fullName>
    </submittedName>
</protein>
<keyword evidence="3" id="KW-1185">Reference proteome</keyword>
<reference evidence="2" key="1">
    <citation type="submission" date="2021-01" db="EMBL/GenBank/DDBJ databases">
        <title>Whole genome shotgun sequence of Actinoplanes nipponensis NBRC 14063.</title>
        <authorList>
            <person name="Komaki H."/>
            <person name="Tamura T."/>
        </authorList>
    </citation>
    <scope>NUCLEOTIDE SEQUENCE</scope>
    <source>
        <strain evidence="2">NBRC 14063</strain>
    </source>
</reference>
<dbReference type="SUPFAM" id="SSF51905">
    <property type="entry name" value="FAD/NAD(P)-binding domain"/>
    <property type="match status" value="1"/>
</dbReference>
<evidence type="ECO:0000259" key="1">
    <source>
        <dbReference type="Pfam" id="PF01266"/>
    </source>
</evidence>
<evidence type="ECO:0000313" key="3">
    <source>
        <dbReference type="Proteomes" id="UP000647172"/>
    </source>
</evidence>
<proteinExistence type="predicted"/>
<dbReference type="EMBL" id="BOMQ01000089">
    <property type="protein sequence ID" value="GIE53769.1"/>
    <property type="molecule type" value="Genomic_DNA"/>
</dbReference>
<dbReference type="Gene3D" id="3.50.50.60">
    <property type="entry name" value="FAD/NAD(P)-binding domain"/>
    <property type="match status" value="1"/>
</dbReference>
<sequence>MTIHDVSPSFWLSALGEPRAARPALPGDRSVDVAIVGAGYTGLWTAYYLARADPSLRVAVLEARYAGFGASGRNGGWCSGLFPVPVGALARRHGRDQAVAMHRALARTVDEVGRAAAAEGIDCDFAKGGTVALARSAAQLRRAEAEAAEAREYGLDVTLLDAAAARERCGAAGVVGGTFSPDCAALQPAALARGLAAAVERRGVTIYEGTRALRLARGSVVTDHGTVRADVVVRALEGYTAALAGHRRALAPVYSLMIATEPLPDEVWQRIGLARRETFTDHRHLIVYGQRTADDRLAFGGRGAPYHFGSRVRTAYDREPAVFAALRRALTDLFGIDPPLAYRWGGPLGIPRDWMPSVGLADGLGWAGGYVGDGVAAANLAGRTLADLITGTDSERTRLPWTGHRSRGWEPEPLRWLGINAALRGTALRDAWEIARR</sequence>
<dbReference type="InterPro" id="IPR006076">
    <property type="entry name" value="FAD-dep_OxRdtase"/>
</dbReference>
<dbReference type="Gene3D" id="3.30.9.10">
    <property type="entry name" value="D-Amino Acid Oxidase, subunit A, domain 2"/>
    <property type="match status" value="1"/>
</dbReference>
<feature type="domain" description="FAD dependent oxidoreductase" evidence="1">
    <location>
        <begin position="32"/>
        <end position="388"/>
    </location>
</feature>
<dbReference type="GO" id="GO:0005737">
    <property type="term" value="C:cytoplasm"/>
    <property type="evidence" value="ECO:0007669"/>
    <property type="project" value="TreeGrafter"/>
</dbReference>
<evidence type="ECO:0000313" key="2">
    <source>
        <dbReference type="EMBL" id="GIE53769.1"/>
    </source>
</evidence>
<gene>
    <name evidence="2" type="ORF">Ani05nite_73030</name>
</gene>
<accession>A0A919JVI6</accession>
<dbReference type="PANTHER" id="PTHR13847:SF285">
    <property type="entry name" value="FAD DEPENDENT OXIDOREDUCTASE DOMAIN-CONTAINING PROTEIN"/>
    <property type="match status" value="1"/>
</dbReference>
<dbReference type="Pfam" id="PF01266">
    <property type="entry name" value="DAO"/>
    <property type="match status" value="1"/>
</dbReference>
<comment type="caution">
    <text evidence="2">The sequence shown here is derived from an EMBL/GenBank/DDBJ whole genome shotgun (WGS) entry which is preliminary data.</text>
</comment>